<sequence>MHVLITGAAGFIGQALAHQLLRQPMVEGRPLTRLGLLDRTPAAVAVPSAATAPTLQHWPCDLADPKAQAALAHRLAEDPVDLVFHLASVPGGSAEQQVVLARQVNIDATAVLLEAAQAQVQAGGPVPVFVFASSIAVYGTLVAPVDDATPLRPVMSYGMHKVVGELLVADFSRRGAVCGRSLRLPGVLARPPAPTGQLSAFLSDLPRALAAGRPFVCPTSPQARTWASSLPCVVAQLLHAAGTPAAAWPAGRALMPPTLHFSLGEMVDAVAEVHQVPATALVRWAPDERIEALFGRFPPLQASAARDAGLVDDGDLPTLLRRALATG</sequence>
<evidence type="ECO:0000259" key="3">
    <source>
        <dbReference type="Pfam" id="PF01370"/>
    </source>
</evidence>
<evidence type="ECO:0000313" key="5">
    <source>
        <dbReference type="Proteomes" id="UP001056201"/>
    </source>
</evidence>
<dbReference type="Proteomes" id="UP001056201">
    <property type="component" value="Chromosome 1"/>
</dbReference>
<dbReference type="Pfam" id="PF01370">
    <property type="entry name" value="Epimerase"/>
    <property type="match status" value="1"/>
</dbReference>
<dbReference type="InterPro" id="IPR001509">
    <property type="entry name" value="Epimerase_deHydtase"/>
</dbReference>
<dbReference type="PANTHER" id="PTHR43103">
    <property type="entry name" value="NUCLEOSIDE-DIPHOSPHATE-SUGAR EPIMERASE"/>
    <property type="match status" value="1"/>
</dbReference>
<organism evidence="4 5">
    <name type="scientific">Aquincola tertiaricarbonis</name>
    <dbReference type="NCBI Taxonomy" id="391953"/>
    <lineage>
        <taxon>Bacteria</taxon>
        <taxon>Pseudomonadati</taxon>
        <taxon>Pseudomonadota</taxon>
        <taxon>Betaproteobacteria</taxon>
        <taxon>Burkholderiales</taxon>
        <taxon>Sphaerotilaceae</taxon>
        <taxon>Aquincola</taxon>
    </lineage>
</organism>
<keyword evidence="5" id="KW-1185">Reference proteome</keyword>
<dbReference type="Gene3D" id="3.40.50.720">
    <property type="entry name" value="NAD(P)-binding Rossmann-like Domain"/>
    <property type="match status" value="1"/>
</dbReference>
<keyword evidence="2" id="KW-0119">Carbohydrate metabolism</keyword>
<dbReference type="Gene3D" id="3.90.25.10">
    <property type="entry name" value="UDP-galactose 4-epimerase, domain 1"/>
    <property type="match status" value="1"/>
</dbReference>
<dbReference type="EMBL" id="CP097635">
    <property type="protein sequence ID" value="URI07267.1"/>
    <property type="molecule type" value="Genomic_DNA"/>
</dbReference>
<accession>A0ABY4S250</accession>
<evidence type="ECO:0000256" key="2">
    <source>
        <dbReference type="ARBA" id="ARBA00023277"/>
    </source>
</evidence>
<dbReference type="PANTHER" id="PTHR43103:SF3">
    <property type="entry name" value="ADP-L-GLYCERO-D-MANNO-HEPTOSE-6-EPIMERASE"/>
    <property type="match status" value="1"/>
</dbReference>
<proteinExistence type="predicted"/>
<dbReference type="SUPFAM" id="SSF51735">
    <property type="entry name" value="NAD(P)-binding Rossmann-fold domains"/>
    <property type="match status" value="1"/>
</dbReference>
<dbReference type="InterPro" id="IPR036291">
    <property type="entry name" value="NAD(P)-bd_dom_sf"/>
</dbReference>
<feature type="domain" description="NAD-dependent epimerase/dehydratase" evidence="3">
    <location>
        <begin position="3"/>
        <end position="217"/>
    </location>
</feature>
<gene>
    <name evidence="4" type="ORF">MW290_01165</name>
</gene>
<name>A0ABY4S250_AQUTE</name>
<protein>
    <submittedName>
        <fullName evidence="4">NAD-dependent epimerase/dehydratase family protein</fullName>
    </submittedName>
</protein>
<evidence type="ECO:0000256" key="1">
    <source>
        <dbReference type="ARBA" id="ARBA00022857"/>
    </source>
</evidence>
<dbReference type="RefSeq" id="WP_250195532.1">
    <property type="nucleotide sequence ID" value="NZ_CP097635.1"/>
</dbReference>
<evidence type="ECO:0000313" key="4">
    <source>
        <dbReference type="EMBL" id="URI07267.1"/>
    </source>
</evidence>
<keyword evidence="1" id="KW-0521">NADP</keyword>
<reference evidence="4" key="1">
    <citation type="submission" date="2022-05" db="EMBL/GenBank/DDBJ databases">
        <title>An RpoN-dependent PEP-CTERM gene is involved in floc formation of an Aquincola tertiaricarbonis strain.</title>
        <authorList>
            <person name="Qiu D."/>
            <person name="Xia M."/>
        </authorList>
    </citation>
    <scope>NUCLEOTIDE SEQUENCE</scope>
    <source>
        <strain evidence="4">RN12</strain>
    </source>
</reference>